<evidence type="ECO:0000313" key="2">
    <source>
        <dbReference type="EMBL" id="QHT34275.1"/>
    </source>
</evidence>
<keyword evidence="1" id="KW-0812">Transmembrane</keyword>
<sequence>MNLEVFLNLSFYAHLANLMFILFAVYFVISNFSYLENMSAEKKIYVVLLFSIASGVHGLSHLGLENLYQYNPMGFFVRTVHSLM</sequence>
<evidence type="ECO:0000256" key="1">
    <source>
        <dbReference type="SAM" id="Phobius"/>
    </source>
</evidence>
<name>A0A6C0F520_9ZZZZ</name>
<keyword evidence="1" id="KW-1133">Transmembrane helix</keyword>
<feature type="transmembrane region" description="Helical" evidence="1">
    <location>
        <begin position="44"/>
        <end position="64"/>
    </location>
</feature>
<proteinExistence type="predicted"/>
<protein>
    <submittedName>
        <fullName evidence="2">Uncharacterized protein</fullName>
    </submittedName>
</protein>
<reference evidence="2" key="1">
    <citation type="journal article" date="2020" name="Nature">
        <title>Giant virus diversity and host interactions through global metagenomics.</title>
        <authorList>
            <person name="Schulz F."/>
            <person name="Roux S."/>
            <person name="Paez-Espino D."/>
            <person name="Jungbluth S."/>
            <person name="Walsh D.A."/>
            <person name="Denef V.J."/>
            <person name="McMahon K.D."/>
            <person name="Konstantinidis K.T."/>
            <person name="Eloe-Fadrosh E.A."/>
            <person name="Kyrpides N.C."/>
            <person name="Woyke T."/>
        </authorList>
    </citation>
    <scope>NUCLEOTIDE SEQUENCE</scope>
    <source>
        <strain evidence="2">GVMAG-M-3300009163-63</strain>
    </source>
</reference>
<feature type="transmembrane region" description="Helical" evidence="1">
    <location>
        <begin position="12"/>
        <end position="32"/>
    </location>
</feature>
<keyword evidence="1" id="KW-0472">Membrane</keyword>
<accession>A0A6C0F520</accession>
<organism evidence="2">
    <name type="scientific">viral metagenome</name>
    <dbReference type="NCBI Taxonomy" id="1070528"/>
    <lineage>
        <taxon>unclassified sequences</taxon>
        <taxon>metagenomes</taxon>
        <taxon>organismal metagenomes</taxon>
    </lineage>
</organism>
<dbReference type="EMBL" id="MN738998">
    <property type="protein sequence ID" value="QHT34275.1"/>
    <property type="molecule type" value="Genomic_DNA"/>
</dbReference>
<dbReference type="AlphaFoldDB" id="A0A6C0F520"/>